<name>A0A2P2QRH1_RHIMU</name>
<dbReference type="EMBL" id="GGEC01089106">
    <property type="protein sequence ID" value="MBX69590.1"/>
    <property type="molecule type" value="Transcribed_RNA"/>
</dbReference>
<evidence type="ECO:0000313" key="1">
    <source>
        <dbReference type="EMBL" id="MBX69590.1"/>
    </source>
</evidence>
<sequence length="18" mass="2033">MARMYLQILVLATPGLEL</sequence>
<accession>A0A2P2QRH1</accession>
<protein>
    <submittedName>
        <fullName evidence="1">Uncharacterized protein</fullName>
    </submittedName>
</protein>
<proteinExistence type="predicted"/>
<dbReference type="AlphaFoldDB" id="A0A2P2QRH1"/>
<organism evidence="1">
    <name type="scientific">Rhizophora mucronata</name>
    <name type="common">Asiatic mangrove</name>
    <dbReference type="NCBI Taxonomy" id="61149"/>
    <lineage>
        <taxon>Eukaryota</taxon>
        <taxon>Viridiplantae</taxon>
        <taxon>Streptophyta</taxon>
        <taxon>Embryophyta</taxon>
        <taxon>Tracheophyta</taxon>
        <taxon>Spermatophyta</taxon>
        <taxon>Magnoliopsida</taxon>
        <taxon>eudicotyledons</taxon>
        <taxon>Gunneridae</taxon>
        <taxon>Pentapetalae</taxon>
        <taxon>rosids</taxon>
        <taxon>fabids</taxon>
        <taxon>Malpighiales</taxon>
        <taxon>Rhizophoraceae</taxon>
        <taxon>Rhizophora</taxon>
    </lineage>
</organism>
<reference evidence="1" key="1">
    <citation type="submission" date="2018-02" db="EMBL/GenBank/DDBJ databases">
        <title>Rhizophora mucronata_Transcriptome.</title>
        <authorList>
            <person name="Meera S.P."/>
            <person name="Sreeshan A."/>
            <person name="Augustine A."/>
        </authorList>
    </citation>
    <scope>NUCLEOTIDE SEQUENCE</scope>
    <source>
        <tissue evidence="1">Leaf</tissue>
    </source>
</reference>